<dbReference type="OrthoDB" id="9768177at2"/>
<dbReference type="InterPro" id="IPR023996">
    <property type="entry name" value="TonB-dep_OMP_SusC/RagA"/>
</dbReference>
<evidence type="ECO:0000259" key="13">
    <source>
        <dbReference type="Pfam" id="PF00593"/>
    </source>
</evidence>
<dbReference type="InterPro" id="IPR036942">
    <property type="entry name" value="Beta-barrel_TonB_sf"/>
</dbReference>
<dbReference type="Gene3D" id="2.170.130.10">
    <property type="entry name" value="TonB-dependent receptor, plug domain"/>
    <property type="match status" value="1"/>
</dbReference>
<accession>A0A285MS55</accession>
<evidence type="ECO:0000256" key="12">
    <source>
        <dbReference type="SAM" id="MobiDB-lite"/>
    </source>
</evidence>
<dbReference type="Pfam" id="PF07715">
    <property type="entry name" value="Plug"/>
    <property type="match status" value="1"/>
</dbReference>
<comment type="similarity">
    <text evidence="10 11">Belongs to the TonB-dependent receptor family.</text>
</comment>
<gene>
    <name evidence="15" type="ORF">SAMN06265377_1763</name>
</gene>
<keyword evidence="9 10" id="KW-0998">Cell outer membrane</keyword>
<dbReference type="NCBIfam" id="TIGR04056">
    <property type="entry name" value="OMP_RagA_SusC"/>
    <property type="match status" value="1"/>
</dbReference>
<dbReference type="PANTHER" id="PTHR30069">
    <property type="entry name" value="TONB-DEPENDENT OUTER MEMBRANE RECEPTOR"/>
    <property type="match status" value="1"/>
</dbReference>
<feature type="domain" description="TonB-dependent receptor-like beta-barrel" evidence="13">
    <location>
        <begin position="498"/>
        <end position="908"/>
    </location>
</feature>
<keyword evidence="4 10" id="KW-0812">Transmembrane</keyword>
<dbReference type="Pfam" id="PF13715">
    <property type="entry name" value="CarbopepD_reg_2"/>
    <property type="match status" value="1"/>
</dbReference>
<evidence type="ECO:0000256" key="3">
    <source>
        <dbReference type="ARBA" id="ARBA00022452"/>
    </source>
</evidence>
<dbReference type="AlphaFoldDB" id="A0A285MS55"/>
<dbReference type="SUPFAM" id="SSF56935">
    <property type="entry name" value="Porins"/>
    <property type="match status" value="1"/>
</dbReference>
<evidence type="ECO:0000259" key="14">
    <source>
        <dbReference type="Pfam" id="PF07715"/>
    </source>
</evidence>
<proteinExistence type="inferred from homology"/>
<keyword evidence="2 10" id="KW-0813">Transport</keyword>
<dbReference type="SUPFAM" id="SSF49464">
    <property type="entry name" value="Carboxypeptidase regulatory domain-like"/>
    <property type="match status" value="1"/>
</dbReference>
<evidence type="ECO:0000256" key="6">
    <source>
        <dbReference type="ARBA" id="ARBA00023077"/>
    </source>
</evidence>
<comment type="subcellular location">
    <subcellularLocation>
        <location evidence="1 10">Cell outer membrane</location>
        <topology evidence="1 10">Multi-pass membrane protein</topology>
    </subcellularLocation>
</comment>
<name>A0A285MS55_9FLAO</name>
<evidence type="ECO:0000256" key="5">
    <source>
        <dbReference type="ARBA" id="ARBA00022729"/>
    </source>
</evidence>
<evidence type="ECO:0000313" key="16">
    <source>
        <dbReference type="Proteomes" id="UP000219048"/>
    </source>
</evidence>
<dbReference type="InterPro" id="IPR000531">
    <property type="entry name" value="Beta-barrel_TonB"/>
</dbReference>
<evidence type="ECO:0000256" key="7">
    <source>
        <dbReference type="ARBA" id="ARBA00023136"/>
    </source>
</evidence>
<dbReference type="InterPro" id="IPR037066">
    <property type="entry name" value="Plug_dom_sf"/>
</dbReference>
<evidence type="ECO:0000256" key="4">
    <source>
        <dbReference type="ARBA" id="ARBA00022692"/>
    </source>
</evidence>
<dbReference type="InterPro" id="IPR008969">
    <property type="entry name" value="CarboxyPept-like_regulatory"/>
</dbReference>
<dbReference type="Proteomes" id="UP000219048">
    <property type="component" value="Unassembled WGS sequence"/>
</dbReference>
<dbReference type="GO" id="GO:0044718">
    <property type="term" value="P:siderophore transmembrane transport"/>
    <property type="evidence" value="ECO:0007669"/>
    <property type="project" value="TreeGrafter"/>
</dbReference>
<keyword evidence="5" id="KW-0732">Signal</keyword>
<dbReference type="Gene3D" id="2.60.40.1120">
    <property type="entry name" value="Carboxypeptidase-like, regulatory domain"/>
    <property type="match status" value="1"/>
</dbReference>
<keyword evidence="7 10" id="KW-0472">Membrane</keyword>
<keyword evidence="6 11" id="KW-0798">TonB box</keyword>
<dbReference type="Pfam" id="PF00593">
    <property type="entry name" value="TonB_dep_Rec_b-barrel"/>
    <property type="match status" value="1"/>
</dbReference>
<reference evidence="16" key="1">
    <citation type="submission" date="2017-09" db="EMBL/GenBank/DDBJ databases">
        <authorList>
            <person name="Varghese N."/>
            <person name="Submissions S."/>
        </authorList>
    </citation>
    <scope>NUCLEOTIDE SEQUENCE [LARGE SCALE GENOMIC DNA]</scope>
    <source>
        <strain evidence="16">DSM 25885</strain>
    </source>
</reference>
<evidence type="ECO:0000256" key="10">
    <source>
        <dbReference type="PROSITE-ProRule" id="PRU01360"/>
    </source>
</evidence>
<dbReference type="PANTHER" id="PTHR30069:SF29">
    <property type="entry name" value="HEMOGLOBIN AND HEMOGLOBIN-HAPTOGLOBIN-BINDING PROTEIN 1-RELATED"/>
    <property type="match status" value="1"/>
</dbReference>
<keyword evidence="8" id="KW-0675">Receptor</keyword>
<organism evidence="15 16">
    <name type="scientific">Flagellimonas pacifica</name>
    <dbReference type="NCBI Taxonomy" id="1247520"/>
    <lineage>
        <taxon>Bacteria</taxon>
        <taxon>Pseudomonadati</taxon>
        <taxon>Bacteroidota</taxon>
        <taxon>Flavobacteriia</taxon>
        <taxon>Flavobacteriales</taxon>
        <taxon>Flavobacteriaceae</taxon>
        <taxon>Flagellimonas</taxon>
    </lineage>
</organism>
<dbReference type="GO" id="GO:0009279">
    <property type="term" value="C:cell outer membrane"/>
    <property type="evidence" value="ECO:0007669"/>
    <property type="project" value="UniProtKB-SubCell"/>
</dbReference>
<dbReference type="RefSeq" id="WP_097045399.1">
    <property type="nucleotide sequence ID" value="NZ_OBEH01000002.1"/>
</dbReference>
<sequence length="1105" mass="120562">MKKLMNSLVRCSSIFPEFDLKMKFLLLFFMVALFQLKAEPGYAQKIKIDLNIKDGSISKIIEEIESKTEFKFFYSKEELDLERKVSIQVKKQEIRKVLKKLFPDGSIKYKIIDRQIVLTLNRADAPIEETSLDDIIIQESFNISGRIIDEIGEPLPGVTVQIKGTNQGVISDFEGNYLLQTTIDAGDYVLVFRSLGFTTQEVAITLGTQAEVVSNVTMGTDILGLDQVVVTGVGALTAKKQIGNTISSVTGAEIAESGAVDITGALSGKLAGIQVSQNSGDPAGGISVRLRSASTVNGSSDPLYIIDGVIVNNNSTNVLDVTSVVQNRLSDINPQDIDRVEVIKGAAAAAIYGSRASNGVVQIFTKKGRSGKPVITVSSSVNFNFLRKKRDFNEEPLDWTSTDITVLDTEPVTRYDYQDMVFQNSAGTDNYVSISGGTENTDYFASLSYLKNEGIMKSTDYERKGGRIRVNQKINDWASASAGMYFSTSHSNDVPNGGYGFGVLQTILFTNNKIDPAPDENGNYPQMTFYPNILEYIETFDFQQNNNRTISDLQINLSPTNNLKINYTLGYDNAESRGTRYVPIGTTTVPLGSASTTTISAKLFNSDLNASFDKMLSENLKSTTTAGFSWQADENIVRSISGTGLALGVKTTNGAASITTNESRSERTFWGGFLQQTFGLDNKLFLTGAIRLDGSSVFGKDERNQFYPKASTSYLLSEEDFWQENIGDVINSFKLRAAWGQAGNLTAIGPFDRLSNYAAISIDGNSGLIAPTRLGNANLKPERQTELEFGVDMALFDNRLGLELTYYSQDIEDLLLARTLSPSTGAGSRVENIGTMTNKGFEAMITATPIQTNNFSWSITGTYSSNRNEVNDIAGEQFGIGNFNFSVAKNGEPLGVFYQGYYARNPDGSLLLTPGGLPQREKGSVDANGNPVPERDGSGQPSGANLSKVIGDPNPDFIASLINELKYKDFSFRMQLDAVQGVDILSWDKRMFYRFGGGPATASELRGDDVRGTGRANFGIAEAYIEDGSYVKLREISLGYLLREPLKGVESFKFSLTGRNLFSIDNFSSYDPEVNIDAQSNGSRGGIMGLIPIPATIKFGVTATF</sequence>
<evidence type="ECO:0000256" key="2">
    <source>
        <dbReference type="ARBA" id="ARBA00022448"/>
    </source>
</evidence>
<dbReference type="Gene3D" id="2.40.170.20">
    <property type="entry name" value="TonB-dependent receptor, beta-barrel domain"/>
    <property type="match status" value="1"/>
</dbReference>
<evidence type="ECO:0000256" key="1">
    <source>
        <dbReference type="ARBA" id="ARBA00004571"/>
    </source>
</evidence>
<keyword evidence="16" id="KW-1185">Reference proteome</keyword>
<feature type="region of interest" description="Disordered" evidence="12">
    <location>
        <begin position="913"/>
        <end position="947"/>
    </location>
</feature>
<evidence type="ECO:0000313" key="15">
    <source>
        <dbReference type="EMBL" id="SNY99948.1"/>
    </source>
</evidence>
<protein>
    <submittedName>
        <fullName evidence="15">TonB-linked outer membrane protein, SusC/RagA family</fullName>
    </submittedName>
</protein>
<evidence type="ECO:0000256" key="11">
    <source>
        <dbReference type="RuleBase" id="RU003357"/>
    </source>
</evidence>
<keyword evidence="3 10" id="KW-1134">Transmembrane beta strand</keyword>
<dbReference type="EMBL" id="OBEH01000002">
    <property type="protein sequence ID" value="SNY99948.1"/>
    <property type="molecule type" value="Genomic_DNA"/>
</dbReference>
<evidence type="ECO:0000256" key="9">
    <source>
        <dbReference type="ARBA" id="ARBA00023237"/>
    </source>
</evidence>
<dbReference type="PROSITE" id="PS52016">
    <property type="entry name" value="TONB_DEPENDENT_REC_3"/>
    <property type="match status" value="1"/>
</dbReference>
<dbReference type="InterPro" id="IPR012910">
    <property type="entry name" value="Plug_dom"/>
</dbReference>
<feature type="domain" description="TonB-dependent receptor plug" evidence="14">
    <location>
        <begin position="239"/>
        <end position="360"/>
    </location>
</feature>
<dbReference type="GO" id="GO:0015344">
    <property type="term" value="F:siderophore uptake transmembrane transporter activity"/>
    <property type="evidence" value="ECO:0007669"/>
    <property type="project" value="TreeGrafter"/>
</dbReference>
<evidence type="ECO:0000256" key="8">
    <source>
        <dbReference type="ARBA" id="ARBA00023170"/>
    </source>
</evidence>
<dbReference type="InterPro" id="IPR039426">
    <property type="entry name" value="TonB-dep_rcpt-like"/>
</dbReference>